<name>D7BMH4_ARCHD</name>
<dbReference type="GO" id="GO:0046933">
    <property type="term" value="F:proton-transporting ATP synthase activity, rotational mechanism"/>
    <property type="evidence" value="ECO:0007669"/>
    <property type="project" value="InterPro"/>
</dbReference>
<dbReference type="Proteomes" id="UP000000376">
    <property type="component" value="Chromosome"/>
</dbReference>
<keyword evidence="5" id="KW-0472">Membrane</keyword>
<dbReference type="SUPFAM" id="SSF51344">
    <property type="entry name" value="Epsilon subunit of F1F0-ATP synthase N-terminal domain"/>
    <property type="match status" value="1"/>
</dbReference>
<comment type="similarity">
    <text evidence="2">Belongs to the ATPase epsilon chain family.</text>
</comment>
<dbReference type="EMBL" id="CP002045">
    <property type="protein sequence ID" value="ADH92123.1"/>
    <property type="molecule type" value="Genomic_DNA"/>
</dbReference>
<organism evidence="8 9">
    <name type="scientific">Arcanobacterium haemolyticum (strain ATCC 9345 / DSM 20595 / CCM 5947 / CCUG 17215 / LMG 16163 / NBRC 15585 / NCTC 8452 / 11018)</name>
    <dbReference type="NCBI Taxonomy" id="644284"/>
    <lineage>
        <taxon>Bacteria</taxon>
        <taxon>Bacillati</taxon>
        <taxon>Actinomycetota</taxon>
        <taxon>Actinomycetes</taxon>
        <taxon>Actinomycetales</taxon>
        <taxon>Actinomycetaceae</taxon>
        <taxon>Arcanobacterium</taxon>
    </lineage>
</organism>
<evidence type="ECO:0000256" key="3">
    <source>
        <dbReference type="ARBA" id="ARBA00022448"/>
    </source>
</evidence>
<dbReference type="InterPro" id="IPR036771">
    <property type="entry name" value="ATPsynth_dsu/esu_N"/>
</dbReference>
<keyword evidence="6" id="KW-0139">CF(1)</keyword>
<keyword evidence="6" id="KW-0066">ATP synthesis</keyword>
<sequence length="83" mass="8933">MKLDIVARSGNLYAGDVTEIVVPAYDGELGILPGRAPVLSVVMPGTVRFVTVAGERREIAVGKGFLTVDHDDVMIVVENHEEQ</sequence>
<feature type="domain" description="ATP synthase F1 complex delta/epsilon subunit N-terminal" evidence="7">
    <location>
        <begin position="1"/>
        <end position="79"/>
    </location>
</feature>
<dbReference type="InterPro" id="IPR001469">
    <property type="entry name" value="ATP_synth_F1_dsu/esu"/>
</dbReference>
<keyword evidence="4" id="KW-0406">Ion transport</keyword>
<evidence type="ECO:0000256" key="4">
    <source>
        <dbReference type="ARBA" id="ARBA00023065"/>
    </source>
</evidence>
<dbReference type="CDD" id="cd12152">
    <property type="entry name" value="F1-ATPase_delta"/>
    <property type="match status" value="1"/>
</dbReference>
<protein>
    <submittedName>
        <fullName evidence="8">ATPase, F1 complex, delta/epsilon subunit</fullName>
    </submittedName>
</protein>
<evidence type="ECO:0000256" key="5">
    <source>
        <dbReference type="ARBA" id="ARBA00023136"/>
    </source>
</evidence>
<evidence type="ECO:0000259" key="7">
    <source>
        <dbReference type="Pfam" id="PF02823"/>
    </source>
</evidence>
<keyword evidence="3" id="KW-0813">Transport</keyword>
<evidence type="ECO:0000256" key="2">
    <source>
        <dbReference type="ARBA" id="ARBA00005712"/>
    </source>
</evidence>
<dbReference type="AlphaFoldDB" id="D7BMH4"/>
<dbReference type="eggNOG" id="COG0355">
    <property type="taxonomic scope" value="Bacteria"/>
</dbReference>
<gene>
    <name evidence="8" type="ordered locus">Arch_0368</name>
</gene>
<evidence type="ECO:0000313" key="9">
    <source>
        <dbReference type="Proteomes" id="UP000000376"/>
    </source>
</evidence>
<dbReference type="HOGENOM" id="CLU_084338_4_0_11"/>
<dbReference type="STRING" id="644284.Arch_0368"/>
<evidence type="ECO:0000256" key="6">
    <source>
        <dbReference type="ARBA" id="ARBA00023196"/>
    </source>
</evidence>
<reference evidence="8 9" key="1">
    <citation type="journal article" date="2010" name="Stand. Genomic Sci.">
        <title>Complete genome sequence of Arcanobacterium haemolyticum type strain (11018).</title>
        <authorList>
            <person name="Yasawong M."/>
            <person name="Teshima H."/>
            <person name="Lapidus A."/>
            <person name="Nolan M."/>
            <person name="Lucas S."/>
            <person name="Glavina Del Rio T."/>
            <person name="Tice H."/>
            <person name="Cheng J."/>
            <person name="Bruce D."/>
            <person name="Detter C."/>
            <person name="Tapia R."/>
            <person name="Han C."/>
            <person name="Goodwin L."/>
            <person name="Pitluck S."/>
            <person name="Liolios K."/>
            <person name="Ivanova N."/>
            <person name="Mavromatis K."/>
            <person name="Mikhailova N."/>
            <person name="Pati A."/>
            <person name="Chen A."/>
            <person name="Palaniappan K."/>
            <person name="Land M."/>
            <person name="Hauser L."/>
            <person name="Chang Y."/>
            <person name="Jeffries C."/>
            <person name="Rohde M."/>
            <person name="Sikorski J."/>
            <person name="Pukall R."/>
            <person name="Goker M."/>
            <person name="Woyke T."/>
            <person name="Bristow J."/>
            <person name="Eisen J."/>
            <person name="Markowitz V."/>
            <person name="Hugenholtz P."/>
            <person name="Kyrpides N."/>
            <person name="Klenk H."/>
        </authorList>
    </citation>
    <scope>NUCLEOTIDE SEQUENCE [LARGE SCALE GENOMIC DNA]</scope>
    <source>
        <strain evidence="9">ATCC 9345 / DSM 20595 / CCUG 17215 / LMG 16163 / NBRC 15585 / NCTC 8452 / 11018</strain>
    </source>
</reference>
<evidence type="ECO:0000256" key="1">
    <source>
        <dbReference type="ARBA" id="ARBA00004202"/>
    </source>
</evidence>
<dbReference type="Gene3D" id="2.60.15.10">
    <property type="entry name" value="F0F1 ATP synthase delta/epsilon subunit, N-terminal"/>
    <property type="match status" value="1"/>
</dbReference>
<accession>D7BMH4</accession>
<dbReference type="GO" id="GO:0005886">
    <property type="term" value="C:plasma membrane"/>
    <property type="evidence" value="ECO:0007669"/>
    <property type="project" value="UniProtKB-SubCell"/>
</dbReference>
<keyword evidence="9" id="KW-1185">Reference proteome</keyword>
<comment type="subcellular location">
    <subcellularLocation>
        <location evidence="1">Cell membrane</location>
        <topology evidence="1">Peripheral membrane protein</topology>
    </subcellularLocation>
</comment>
<evidence type="ECO:0000313" key="8">
    <source>
        <dbReference type="EMBL" id="ADH92123.1"/>
    </source>
</evidence>
<dbReference type="InterPro" id="IPR020546">
    <property type="entry name" value="ATP_synth_F1_dsu/esu_N"/>
</dbReference>
<proteinExistence type="inferred from homology"/>
<dbReference type="GO" id="GO:0045259">
    <property type="term" value="C:proton-transporting ATP synthase complex"/>
    <property type="evidence" value="ECO:0007669"/>
    <property type="project" value="UniProtKB-KW"/>
</dbReference>
<dbReference type="Pfam" id="PF02823">
    <property type="entry name" value="ATP-synt_DE_N"/>
    <property type="match status" value="1"/>
</dbReference>
<dbReference type="KEGG" id="ahe:Arch_0368"/>